<dbReference type="Pfam" id="PF05050">
    <property type="entry name" value="Methyltransf_21"/>
    <property type="match status" value="1"/>
</dbReference>
<dbReference type="InterPro" id="IPR029063">
    <property type="entry name" value="SAM-dependent_MTases_sf"/>
</dbReference>
<dbReference type="PANTHER" id="PTHR36973">
    <property type="entry name" value="SLL1456 PROTEIN-RELATED"/>
    <property type="match status" value="1"/>
</dbReference>
<feature type="domain" description="Methyltransferase FkbM" evidence="1">
    <location>
        <begin position="61"/>
        <end position="229"/>
    </location>
</feature>
<dbReference type="RefSeq" id="WP_267980775.1">
    <property type="nucleotide sequence ID" value="NZ_JAPQKF010000003.1"/>
</dbReference>
<dbReference type="InterPro" id="IPR006342">
    <property type="entry name" value="FkbM_mtfrase"/>
</dbReference>
<evidence type="ECO:0000313" key="3">
    <source>
        <dbReference type="Proteomes" id="UP001168524"/>
    </source>
</evidence>
<proteinExistence type="predicted"/>
<dbReference type="SUPFAM" id="SSF53335">
    <property type="entry name" value="S-adenosyl-L-methionine-dependent methyltransferases"/>
    <property type="match status" value="1"/>
</dbReference>
<keyword evidence="2" id="KW-0489">Methyltransferase</keyword>
<dbReference type="InterPro" id="IPR053188">
    <property type="entry name" value="FkbM_Methyltransferase"/>
</dbReference>
<keyword evidence="3" id="KW-1185">Reference proteome</keyword>
<dbReference type="Gene3D" id="3.40.50.150">
    <property type="entry name" value="Vaccinia Virus protein VP39"/>
    <property type="match status" value="1"/>
</dbReference>
<accession>A0ABT7WPC4</accession>
<organism evidence="2 3">
    <name type="scientific">Acinetobacter thutiue</name>
    <dbReference type="NCBI Taxonomy" id="2998078"/>
    <lineage>
        <taxon>Bacteria</taxon>
        <taxon>Pseudomonadati</taxon>
        <taxon>Pseudomonadota</taxon>
        <taxon>Gammaproteobacteria</taxon>
        <taxon>Moraxellales</taxon>
        <taxon>Moraxellaceae</taxon>
        <taxon>Acinetobacter</taxon>
    </lineage>
</organism>
<dbReference type="Proteomes" id="UP001168524">
    <property type="component" value="Unassembled WGS sequence"/>
</dbReference>
<reference evidence="2" key="1">
    <citation type="submission" date="2023-06" db="EMBL/GenBank/DDBJ databases">
        <title>Two novel species of Acinetobacter isolated from motorbike repairing workshop in Vietnam.</title>
        <authorList>
            <person name="Le N.T.T."/>
        </authorList>
    </citation>
    <scope>NUCLEOTIDE SEQUENCE</scope>
    <source>
        <strain evidence="2">VNH17</strain>
    </source>
</reference>
<evidence type="ECO:0000313" key="2">
    <source>
        <dbReference type="EMBL" id="MDN0014520.1"/>
    </source>
</evidence>
<comment type="caution">
    <text evidence="2">The sequence shown here is derived from an EMBL/GenBank/DDBJ whole genome shotgun (WGS) entry which is preliminary data.</text>
</comment>
<sequence>MYTAKEVWKEKLRNLAWKLFSKLENNDNVNFDENGESFFIESLLKTLSQTEDNSKKIIIFDIGANIGHYTTILQSISLLNQLSLEIHLFEPTQSCFNILTEKFGHDTNIILNNFGASSEDGETVIFYDKEQSGLASLYDRNLDAYNLKFSHVESVSVKKISNYIKERGILHIDFIKIDIEGHELKAFEGFCDYINADFIDYIQFEYGGANLDSHTSLMELYTFFQKRNFSIAKIMPNGLSIRIYQPWMDNFTYANYVAISNKVLKK</sequence>
<dbReference type="NCBIfam" id="TIGR01444">
    <property type="entry name" value="fkbM_fam"/>
    <property type="match status" value="1"/>
</dbReference>
<evidence type="ECO:0000259" key="1">
    <source>
        <dbReference type="Pfam" id="PF05050"/>
    </source>
</evidence>
<dbReference type="EMBL" id="JAUDZE010000003">
    <property type="protein sequence ID" value="MDN0014520.1"/>
    <property type="molecule type" value="Genomic_DNA"/>
</dbReference>
<keyword evidence="2" id="KW-0808">Transferase</keyword>
<dbReference type="GO" id="GO:0008168">
    <property type="term" value="F:methyltransferase activity"/>
    <property type="evidence" value="ECO:0007669"/>
    <property type="project" value="UniProtKB-KW"/>
</dbReference>
<dbReference type="GO" id="GO:0032259">
    <property type="term" value="P:methylation"/>
    <property type="evidence" value="ECO:0007669"/>
    <property type="project" value="UniProtKB-KW"/>
</dbReference>
<name>A0ABT7WPC4_9GAMM</name>
<protein>
    <submittedName>
        <fullName evidence="2">FkbM family methyltransferase</fullName>
    </submittedName>
</protein>
<gene>
    <name evidence="2" type="ORF">QTA56_09760</name>
</gene>
<dbReference type="PANTHER" id="PTHR36973:SF4">
    <property type="entry name" value="NODULATION PROTEIN"/>
    <property type="match status" value="1"/>
</dbReference>